<sequence>SINHLLGEINVRGANSRSADLKSLKVKLDKEAPFGKWKGRRHIILIKSPYDYSRIRNAVAYELYSGINGQIGLATGFVHLFMNGEDYGLYYVVERLDDDFLENHGAGKSDFLLKADDFNWGEPRSGFKPKVDVDKDGDWLDVKNAPEDATTGN</sequence>
<dbReference type="OrthoDB" id="10267127at2759"/>
<dbReference type="RefSeq" id="XP_014149787.1">
    <property type="nucleotide sequence ID" value="XM_014294312.1"/>
</dbReference>
<name>A0A0L0FGI7_9EUKA</name>
<dbReference type="InterPro" id="IPR014867">
    <property type="entry name" value="Spore_coat_CotH_CotH2/3/7"/>
</dbReference>
<evidence type="ECO:0000313" key="1">
    <source>
        <dbReference type="EMBL" id="KNC75885.1"/>
    </source>
</evidence>
<proteinExistence type="predicted"/>
<dbReference type="EMBL" id="KQ243370">
    <property type="protein sequence ID" value="KNC75885.1"/>
    <property type="molecule type" value="Genomic_DNA"/>
</dbReference>
<evidence type="ECO:0000313" key="2">
    <source>
        <dbReference type="Proteomes" id="UP000054560"/>
    </source>
</evidence>
<accession>A0A0L0FGI7</accession>
<feature type="non-terminal residue" evidence="1">
    <location>
        <position position="1"/>
    </location>
</feature>
<keyword evidence="2" id="KW-1185">Reference proteome</keyword>
<organism evidence="1 2">
    <name type="scientific">Sphaeroforma arctica JP610</name>
    <dbReference type="NCBI Taxonomy" id="667725"/>
    <lineage>
        <taxon>Eukaryota</taxon>
        <taxon>Ichthyosporea</taxon>
        <taxon>Ichthyophonida</taxon>
        <taxon>Sphaeroforma</taxon>
    </lineage>
</organism>
<dbReference type="GeneID" id="25912100"/>
<dbReference type="AlphaFoldDB" id="A0A0L0FGI7"/>
<gene>
    <name evidence="1" type="ORF">SARC_11596</name>
</gene>
<protein>
    <submittedName>
        <fullName evidence="1">Uncharacterized protein</fullName>
    </submittedName>
</protein>
<reference evidence="1 2" key="1">
    <citation type="submission" date="2011-02" db="EMBL/GenBank/DDBJ databases">
        <title>The Genome Sequence of Sphaeroforma arctica JP610.</title>
        <authorList>
            <consortium name="The Broad Institute Genome Sequencing Platform"/>
            <person name="Russ C."/>
            <person name="Cuomo C."/>
            <person name="Young S.K."/>
            <person name="Zeng Q."/>
            <person name="Gargeya S."/>
            <person name="Alvarado L."/>
            <person name="Berlin A."/>
            <person name="Chapman S.B."/>
            <person name="Chen Z."/>
            <person name="Freedman E."/>
            <person name="Gellesch M."/>
            <person name="Goldberg J."/>
            <person name="Griggs A."/>
            <person name="Gujja S."/>
            <person name="Heilman E."/>
            <person name="Heiman D."/>
            <person name="Howarth C."/>
            <person name="Mehta T."/>
            <person name="Neiman D."/>
            <person name="Pearson M."/>
            <person name="Roberts A."/>
            <person name="Saif S."/>
            <person name="Shea T."/>
            <person name="Shenoy N."/>
            <person name="Sisk P."/>
            <person name="Stolte C."/>
            <person name="Sykes S."/>
            <person name="White J."/>
            <person name="Yandava C."/>
            <person name="Burger G."/>
            <person name="Gray M.W."/>
            <person name="Holland P.W.H."/>
            <person name="King N."/>
            <person name="Lang F.B.F."/>
            <person name="Roger A.J."/>
            <person name="Ruiz-Trillo I."/>
            <person name="Haas B."/>
            <person name="Nusbaum C."/>
            <person name="Birren B."/>
        </authorList>
    </citation>
    <scope>NUCLEOTIDE SEQUENCE [LARGE SCALE GENOMIC DNA]</scope>
    <source>
        <strain evidence="1 2">JP610</strain>
    </source>
</reference>
<dbReference type="Pfam" id="PF08757">
    <property type="entry name" value="CotH"/>
    <property type="match status" value="1"/>
</dbReference>
<dbReference type="Proteomes" id="UP000054560">
    <property type="component" value="Unassembled WGS sequence"/>
</dbReference>